<dbReference type="EC" id="2.7.4.16" evidence="1"/>
<evidence type="ECO:0000313" key="3">
    <source>
        <dbReference type="EMBL" id="SBW27737.1"/>
    </source>
</evidence>
<feature type="binding site" evidence="1">
    <location>
        <position position="226"/>
    </location>
    <ligand>
        <name>Mg(2+)</name>
        <dbReference type="ChEBI" id="CHEBI:18420"/>
        <label>3</label>
    </ligand>
</feature>
<feature type="binding site" evidence="1">
    <location>
        <position position="92"/>
    </location>
    <ligand>
        <name>Mg(2+)</name>
        <dbReference type="ChEBI" id="CHEBI:18420"/>
        <label>4</label>
    </ligand>
</feature>
<keyword evidence="1" id="KW-0784">Thiamine biosynthesis</keyword>
<comment type="miscellaneous">
    <text evidence="1">Reaction mechanism of ThiL seems to utilize a direct, inline transfer of the gamma-phosphate of ATP to TMP rather than a phosphorylated enzyme intermediate.</text>
</comment>
<dbReference type="GO" id="GO:0000287">
    <property type="term" value="F:magnesium ion binding"/>
    <property type="evidence" value="ECO:0007669"/>
    <property type="project" value="UniProtKB-UniRule"/>
</dbReference>
<comment type="catalytic activity">
    <reaction evidence="1">
        <text>thiamine phosphate + ATP = thiamine diphosphate + ADP</text>
        <dbReference type="Rhea" id="RHEA:15913"/>
        <dbReference type="ChEBI" id="CHEBI:30616"/>
        <dbReference type="ChEBI" id="CHEBI:37575"/>
        <dbReference type="ChEBI" id="CHEBI:58937"/>
        <dbReference type="ChEBI" id="CHEBI:456216"/>
        <dbReference type="EC" id="2.7.4.16"/>
    </reaction>
</comment>
<dbReference type="HAMAP" id="MF_02128">
    <property type="entry name" value="TMP_kinase"/>
    <property type="match status" value="1"/>
</dbReference>
<keyword evidence="1" id="KW-0067">ATP-binding</keyword>
<feature type="binding site" evidence="1">
    <location>
        <position position="63"/>
    </location>
    <ligand>
        <name>Mg(2+)</name>
        <dbReference type="ChEBI" id="CHEBI:18420"/>
        <label>1</label>
    </ligand>
</feature>
<feature type="binding site" evidence="1">
    <location>
        <position position="70"/>
    </location>
    <ligand>
        <name>substrate</name>
    </ligand>
</feature>
<dbReference type="GO" id="GO:0005524">
    <property type="term" value="F:ATP binding"/>
    <property type="evidence" value="ECO:0007669"/>
    <property type="project" value="UniProtKB-UniRule"/>
</dbReference>
<keyword evidence="1" id="KW-0479">Metal-binding</keyword>
<dbReference type="CDD" id="cd02194">
    <property type="entry name" value="ThiL"/>
    <property type="match status" value="1"/>
</dbReference>
<accession>A0A1C3PD48</accession>
<keyword evidence="1" id="KW-0460">Magnesium</keyword>
<comment type="similarity">
    <text evidence="1">Belongs to the thiamine-monophosphate kinase family.</text>
</comment>
<dbReference type="UniPathway" id="UPA00060">
    <property type="reaction ID" value="UER00142"/>
</dbReference>
<dbReference type="Proteomes" id="UP000199013">
    <property type="component" value="Unassembled WGS sequence"/>
</dbReference>
<feature type="binding site" evidence="1">
    <location>
        <position position="47"/>
    </location>
    <ligand>
        <name>Mg(2+)</name>
        <dbReference type="ChEBI" id="CHEBI:18420"/>
        <label>3</label>
    </ligand>
</feature>
<dbReference type="GO" id="GO:0009030">
    <property type="term" value="F:thiamine-phosphate kinase activity"/>
    <property type="evidence" value="ECO:0007669"/>
    <property type="project" value="UniProtKB-UniRule"/>
</dbReference>
<keyword evidence="1" id="KW-0547">Nucleotide-binding</keyword>
<feature type="domain" description="PurM-like N-terminal" evidence="2">
    <location>
        <begin position="45"/>
        <end position="155"/>
    </location>
</feature>
<dbReference type="GO" id="GO:0009229">
    <property type="term" value="P:thiamine diphosphate biosynthetic process"/>
    <property type="evidence" value="ECO:0007669"/>
    <property type="project" value="UniProtKB-UniRule"/>
</dbReference>
<feature type="binding site" evidence="1">
    <location>
        <position position="62"/>
    </location>
    <ligand>
        <name>Mg(2+)</name>
        <dbReference type="ChEBI" id="CHEBI:18420"/>
        <label>1</label>
    </ligand>
</feature>
<feature type="binding site" evidence="1">
    <location>
        <position position="61"/>
    </location>
    <ligand>
        <name>Mg(2+)</name>
        <dbReference type="ChEBI" id="CHEBI:18420"/>
        <label>4</label>
    </ligand>
</feature>
<gene>
    <name evidence="1" type="primary">thiL</name>
    <name evidence="3" type="ORF">FDG2_5418</name>
</gene>
<evidence type="ECO:0000313" key="4">
    <source>
        <dbReference type="Proteomes" id="UP000199013"/>
    </source>
</evidence>
<evidence type="ECO:0000256" key="1">
    <source>
        <dbReference type="HAMAP-Rule" id="MF_02128"/>
    </source>
</evidence>
<dbReference type="SUPFAM" id="SSF55326">
    <property type="entry name" value="PurM N-terminal domain-like"/>
    <property type="match status" value="1"/>
</dbReference>
<dbReference type="NCBIfam" id="TIGR01379">
    <property type="entry name" value="thiL"/>
    <property type="match status" value="1"/>
</dbReference>
<comment type="function">
    <text evidence="1">Catalyzes the ATP-dependent phosphorylation of thiamine-monophosphate (TMP) to form thiamine-pyrophosphate (TPP), the active form of vitamin B1.</text>
</comment>
<dbReference type="InterPro" id="IPR016188">
    <property type="entry name" value="PurM-like_N"/>
</dbReference>
<keyword evidence="4" id="KW-1185">Reference proteome</keyword>
<dbReference type="InterPro" id="IPR036921">
    <property type="entry name" value="PurM-like_N_sf"/>
</dbReference>
<name>A0A1C3PD48_9ACTN</name>
<dbReference type="GO" id="GO:0009228">
    <property type="term" value="P:thiamine biosynthetic process"/>
    <property type="evidence" value="ECO:0007669"/>
    <property type="project" value="UniProtKB-KW"/>
</dbReference>
<feature type="binding site" evidence="1">
    <location>
        <begin position="139"/>
        <end position="140"/>
    </location>
    <ligand>
        <name>ATP</name>
        <dbReference type="ChEBI" id="CHEBI:30616"/>
    </ligand>
</feature>
<dbReference type="AlphaFoldDB" id="A0A1C3PD48"/>
<comment type="pathway">
    <text evidence="1">Cofactor biosynthesis; thiamine diphosphate biosynthesis; thiamine diphosphate from thiamine phosphate: step 1/1.</text>
</comment>
<reference evidence="4" key="1">
    <citation type="submission" date="2016-02" db="EMBL/GenBank/DDBJ databases">
        <authorList>
            <person name="Wibberg D."/>
        </authorList>
    </citation>
    <scope>NUCLEOTIDE SEQUENCE [LARGE SCALE GENOMIC DNA]</scope>
</reference>
<feature type="binding site" evidence="1">
    <location>
        <position position="140"/>
    </location>
    <ligand>
        <name>Mg(2+)</name>
        <dbReference type="ChEBI" id="CHEBI:18420"/>
        <label>1</label>
    </ligand>
</feature>
<keyword evidence="1 3" id="KW-0808">Transferase</keyword>
<evidence type="ECO:0000259" key="2">
    <source>
        <dbReference type="Pfam" id="PF00586"/>
    </source>
</evidence>
<organism evidence="3 4">
    <name type="scientific">Candidatus Protofrankia californiensis</name>
    <dbReference type="NCBI Taxonomy" id="1839754"/>
    <lineage>
        <taxon>Bacteria</taxon>
        <taxon>Bacillati</taxon>
        <taxon>Actinomycetota</taxon>
        <taxon>Actinomycetes</taxon>
        <taxon>Frankiales</taxon>
        <taxon>Frankiaceae</taxon>
        <taxon>Protofrankia</taxon>
    </lineage>
</organism>
<proteinExistence type="inferred from homology"/>
<dbReference type="PANTHER" id="PTHR30270:SF0">
    <property type="entry name" value="THIAMINE-MONOPHOSPHATE KINASE"/>
    <property type="match status" value="1"/>
</dbReference>
<dbReference type="Gene3D" id="3.90.650.10">
    <property type="entry name" value="PurM-like C-terminal domain"/>
    <property type="match status" value="1"/>
</dbReference>
<dbReference type="Pfam" id="PF00586">
    <property type="entry name" value="AIRS"/>
    <property type="match status" value="1"/>
</dbReference>
<feature type="binding site" evidence="1">
    <location>
        <position position="92"/>
    </location>
    <ligand>
        <name>Mg(2+)</name>
        <dbReference type="ChEBI" id="CHEBI:18420"/>
        <label>2</label>
    </ligand>
</feature>
<dbReference type="PANTHER" id="PTHR30270">
    <property type="entry name" value="THIAMINE-MONOPHOSPHATE KINASE"/>
    <property type="match status" value="1"/>
</dbReference>
<dbReference type="Gene3D" id="3.30.1330.10">
    <property type="entry name" value="PurM-like, N-terminal domain"/>
    <property type="match status" value="1"/>
</dbReference>
<dbReference type="EMBL" id="FLUV01002257">
    <property type="protein sequence ID" value="SBW27737.1"/>
    <property type="molecule type" value="Genomic_DNA"/>
</dbReference>
<feature type="binding site" evidence="1">
    <location>
        <position position="47"/>
    </location>
    <ligand>
        <name>Mg(2+)</name>
        <dbReference type="ChEBI" id="CHEBI:18420"/>
        <label>4</label>
    </ligand>
</feature>
<feature type="binding site" evidence="1">
    <location>
        <position position="229"/>
    </location>
    <ligand>
        <name>Mg(2+)</name>
        <dbReference type="ChEBI" id="CHEBI:18420"/>
        <label>5</label>
    </ligand>
</feature>
<feature type="binding site" evidence="1">
    <location>
        <position position="330"/>
    </location>
    <ligand>
        <name>substrate</name>
    </ligand>
</feature>
<keyword evidence="1 3" id="KW-0418">Kinase</keyword>
<comment type="caution">
    <text evidence="1">Lacks conserved residue(s) required for the propagation of feature annotation.</text>
</comment>
<dbReference type="SUPFAM" id="SSF56042">
    <property type="entry name" value="PurM C-terminal domain-like"/>
    <property type="match status" value="1"/>
</dbReference>
<dbReference type="InterPro" id="IPR006283">
    <property type="entry name" value="ThiL-like"/>
</dbReference>
<feature type="binding site" evidence="1">
    <location>
        <position position="92"/>
    </location>
    <ligand>
        <name>Mg(2+)</name>
        <dbReference type="ChEBI" id="CHEBI:18420"/>
        <label>3</label>
    </ligand>
</feature>
<feature type="binding site" evidence="1">
    <location>
        <position position="228"/>
    </location>
    <ligand>
        <name>ATP</name>
        <dbReference type="ChEBI" id="CHEBI:30616"/>
    </ligand>
</feature>
<feature type="binding site" evidence="1">
    <location>
        <position position="270"/>
    </location>
    <ligand>
        <name>substrate</name>
    </ligand>
</feature>
<protein>
    <recommendedName>
        <fullName evidence="1">Thiamine-monophosphate kinase</fullName>
        <shortName evidence="1">TMP kinase</shortName>
        <shortName evidence="1">Thiamine-phosphate kinase</shortName>
        <ecNumber evidence="1">2.7.4.16</ecNumber>
    </recommendedName>
</protein>
<feature type="binding site" evidence="1">
    <location>
        <position position="63"/>
    </location>
    <ligand>
        <name>Mg(2+)</name>
        <dbReference type="ChEBI" id="CHEBI:18420"/>
        <label>2</label>
    </ligand>
</feature>
<sequence length="338" mass="33166">MPQNNGPTEGNRQSAPVRVSDVGEFGLIARVAARLGSPEPPAGPGDDAAVVPTPSGCVIVTTDLLVEGRHFRFDWSSPYDVGRKAAAQSLADVAAMGAVPTALLVGLACPPSTLIEVADGLADGLRDECAGVGAAVVGGDTVSASEVCLAVTALGDLRGAAPLTRSGARPGESVVLAGTVGRAAAGLQLLLAGVRDGPLVAAHRRPTPPYAAGPALARAGATSLLDVSDGLLADLGHVAAASGVVLEVDADALRAVVPGVDVRHLLTGGEDHGLAGTLPAGVDPPPGVAVIGRVLAVVQGADGPGVRVVGEGVPPDLRGGPTKGASPGGWDHFRASAG</sequence>
<dbReference type="InterPro" id="IPR036676">
    <property type="entry name" value="PurM-like_C_sf"/>
</dbReference>
<dbReference type="NCBIfam" id="NF004351">
    <property type="entry name" value="PRK05731.1-4"/>
    <property type="match status" value="1"/>
</dbReference>
<feature type="binding site" evidence="1">
    <location>
        <position position="165"/>
    </location>
    <ligand>
        <name>ATP</name>
        <dbReference type="ChEBI" id="CHEBI:30616"/>
    </ligand>
</feature>